<dbReference type="Pfam" id="PF00215">
    <property type="entry name" value="OMPdecase"/>
    <property type="match status" value="1"/>
</dbReference>
<dbReference type="OrthoDB" id="10263753at2759"/>
<keyword evidence="13" id="KW-0511">Multifunctional enzyme</keyword>
<evidence type="ECO:0000256" key="3">
    <source>
        <dbReference type="ARBA" id="ARBA00006221"/>
    </source>
</evidence>
<comment type="similarity">
    <text evidence="4">In the C-terminal section; belongs to the OMP decarboxylase family.</text>
</comment>
<evidence type="ECO:0000313" key="17">
    <source>
        <dbReference type="EMBL" id="ELR19526.1"/>
    </source>
</evidence>
<dbReference type="UniPathway" id="UPA00070">
    <property type="reaction ID" value="UER00119"/>
</dbReference>
<evidence type="ECO:0000256" key="4">
    <source>
        <dbReference type="ARBA" id="ARBA00009769"/>
    </source>
</evidence>
<dbReference type="InterPro" id="IPR001754">
    <property type="entry name" value="OMPdeCOase_dom"/>
</dbReference>
<keyword evidence="8" id="KW-0328">Glycosyltransferase</keyword>
<evidence type="ECO:0000256" key="14">
    <source>
        <dbReference type="PIRSR" id="PIRSR614732-1"/>
    </source>
</evidence>
<dbReference type="GO" id="GO:0004590">
    <property type="term" value="F:orotidine-5'-phosphate decarboxylase activity"/>
    <property type="evidence" value="ECO:0007669"/>
    <property type="project" value="UniProtKB-EC"/>
</dbReference>
<dbReference type="InterPro" id="IPR023031">
    <property type="entry name" value="OPRT"/>
</dbReference>
<feature type="binding site" evidence="15">
    <location>
        <position position="398"/>
    </location>
    <ligand>
        <name>substrate</name>
    </ligand>
</feature>
<dbReference type="EC" id="4.1.1.23" evidence="6"/>
<dbReference type="InterPro" id="IPR011060">
    <property type="entry name" value="RibuloseP-bd_barrel"/>
</dbReference>
<dbReference type="OMA" id="SAKHVCG"/>
<dbReference type="InterPro" id="IPR013785">
    <property type="entry name" value="Aldolase_TIM"/>
</dbReference>
<evidence type="ECO:0000256" key="9">
    <source>
        <dbReference type="ARBA" id="ARBA00022679"/>
    </source>
</evidence>
<dbReference type="Gene3D" id="3.40.50.2020">
    <property type="match status" value="1"/>
</dbReference>
<accession>L8H501</accession>
<evidence type="ECO:0000256" key="5">
    <source>
        <dbReference type="ARBA" id="ARBA00011971"/>
    </source>
</evidence>
<evidence type="ECO:0000313" key="18">
    <source>
        <dbReference type="Proteomes" id="UP000011083"/>
    </source>
</evidence>
<dbReference type="SMART" id="SM00934">
    <property type="entry name" value="OMPdecase"/>
    <property type="match status" value="1"/>
</dbReference>
<dbReference type="AlphaFoldDB" id="L8H501"/>
<proteinExistence type="inferred from homology"/>
<evidence type="ECO:0000256" key="11">
    <source>
        <dbReference type="ARBA" id="ARBA00022975"/>
    </source>
</evidence>
<feature type="binding site" evidence="15">
    <location>
        <position position="305"/>
    </location>
    <ligand>
        <name>substrate</name>
    </ligand>
</feature>
<dbReference type="InterPro" id="IPR000836">
    <property type="entry name" value="PRTase_dom"/>
</dbReference>
<dbReference type="PANTHER" id="PTHR19278">
    <property type="entry name" value="OROTATE PHOSPHORIBOSYLTRANSFERASE"/>
    <property type="match status" value="1"/>
</dbReference>
<name>L8H501_ACACF</name>
<dbReference type="Gene3D" id="3.20.20.70">
    <property type="entry name" value="Aldolase class I"/>
    <property type="match status" value="1"/>
</dbReference>
<gene>
    <name evidence="17" type="ORF">ACA1_269680</name>
</gene>
<dbReference type="GO" id="GO:0004588">
    <property type="term" value="F:orotate phosphoribosyltransferase activity"/>
    <property type="evidence" value="ECO:0007669"/>
    <property type="project" value="UniProtKB-EC"/>
</dbReference>
<keyword evidence="9" id="KW-0808">Transferase</keyword>
<keyword evidence="18" id="KW-1185">Reference proteome</keyword>
<evidence type="ECO:0000256" key="10">
    <source>
        <dbReference type="ARBA" id="ARBA00022793"/>
    </source>
</evidence>
<evidence type="ECO:0000256" key="6">
    <source>
        <dbReference type="ARBA" id="ARBA00012321"/>
    </source>
</evidence>
<evidence type="ECO:0000256" key="2">
    <source>
        <dbReference type="ARBA" id="ARBA00004889"/>
    </source>
</evidence>
<feature type="active site" description="For OMPdecase activity" evidence="14">
    <location>
        <position position="341"/>
    </location>
</feature>
<dbReference type="RefSeq" id="XP_004341612.1">
    <property type="nucleotide sequence ID" value="XM_004341564.1"/>
</dbReference>
<dbReference type="GO" id="GO:0044205">
    <property type="term" value="P:'de novo' UMP biosynthetic process"/>
    <property type="evidence" value="ECO:0007669"/>
    <property type="project" value="UniProtKB-UniPathway"/>
</dbReference>
<evidence type="ECO:0000256" key="13">
    <source>
        <dbReference type="ARBA" id="ARBA00023268"/>
    </source>
</evidence>
<dbReference type="CDD" id="cd06223">
    <property type="entry name" value="PRTases_typeI"/>
    <property type="match status" value="1"/>
</dbReference>
<dbReference type="NCBIfam" id="TIGR01740">
    <property type="entry name" value="pyrF"/>
    <property type="match status" value="1"/>
</dbReference>
<dbReference type="GO" id="GO:0006207">
    <property type="term" value="P:'de novo' pyrimidine nucleobase biosynthetic process"/>
    <property type="evidence" value="ECO:0007669"/>
    <property type="project" value="InterPro"/>
</dbReference>
<dbReference type="HAMAP" id="MF_01208">
    <property type="entry name" value="PyrE"/>
    <property type="match status" value="1"/>
</dbReference>
<evidence type="ECO:0000256" key="7">
    <source>
        <dbReference type="ARBA" id="ARBA00015047"/>
    </source>
</evidence>
<comment type="pathway">
    <text evidence="1">Pyrimidine metabolism; UMP biosynthesis via de novo pathway; UMP from orotate: step 2/2.</text>
</comment>
<keyword evidence="11" id="KW-0665">Pyrimidine biosynthesis</keyword>
<evidence type="ECO:0000256" key="1">
    <source>
        <dbReference type="ARBA" id="ARBA00004861"/>
    </source>
</evidence>
<keyword evidence="12" id="KW-0456">Lyase</keyword>
<sequence>MEIPKEDVAEINELRSVEQRQLVEELILQLHEIGAVKLGNFKLKSGVMSPIYVDLRVLPSHPRVLERVVDSMWRCLTASVGEQEARKRFTHVCGVPYGALPFAAAIAIKHQVPMVICRKEAKDYGTKSLVEGVFKKDEKVLILEDVITSGISIQETSTNLRSAGLTVEEAVVFLDRQQGGRQRLAALEGGLAVTVHAVTSLRQMLETLKAHGRIEDSLLDSINAYLASMAQVSPAAAATTAAAAEKPKVLAFAERVDKCQSAVGKKLLRLMEQKKSNLSVAADVTSKSELLTLADKLGPHICMLKTHADIVRDWDANTGKELKELADKHHFLLFEDRKFADIGYVAQQQYGGGPFGICDWADVVTVHLVAGASVVTSLKETAAQKGQERGALLIAQMSTADAASKQEEGSVERALAAARAHTDFVVGFICQENVLAKNPEESASFLYCTPGVRIGSQGDGLGQTYRTPEMVIDPVAAAREYQEKAWAAYTARCSASQ</sequence>
<feature type="binding site" evidence="15">
    <location>
        <position position="283"/>
    </location>
    <ligand>
        <name>substrate</name>
    </ligand>
</feature>
<dbReference type="Pfam" id="PF00156">
    <property type="entry name" value="Pribosyltran"/>
    <property type="match status" value="1"/>
</dbReference>
<evidence type="ECO:0000259" key="16">
    <source>
        <dbReference type="SMART" id="SM00934"/>
    </source>
</evidence>
<dbReference type="InterPro" id="IPR004467">
    <property type="entry name" value="Or_phspho_trans_dom"/>
</dbReference>
<reference evidence="17 18" key="1">
    <citation type="journal article" date="2013" name="Genome Biol.">
        <title>Genome of Acanthamoeba castellanii highlights extensive lateral gene transfer and early evolution of tyrosine kinase signaling.</title>
        <authorList>
            <person name="Clarke M."/>
            <person name="Lohan A.J."/>
            <person name="Liu B."/>
            <person name="Lagkouvardos I."/>
            <person name="Roy S."/>
            <person name="Zafar N."/>
            <person name="Bertelli C."/>
            <person name="Schilde C."/>
            <person name="Kianianmomeni A."/>
            <person name="Burglin T.R."/>
            <person name="Frech C."/>
            <person name="Turcotte B."/>
            <person name="Kopec K.O."/>
            <person name="Synnott J.M."/>
            <person name="Choo C."/>
            <person name="Paponov I."/>
            <person name="Finkler A."/>
            <person name="Soon Heng Tan C."/>
            <person name="Hutchins A.P."/>
            <person name="Weinmeier T."/>
            <person name="Rattei T."/>
            <person name="Chu J.S."/>
            <person name="Gimenez G."/>
            <person name="Irimia M."/>
            <person name="Rigden D.J."/>
            <person name="Fitzpatrick D.A."/>
            <person name="Lorenzo-Morales J."/>
            <person name="Bateman A."/>
            <person name="Chiu C.H."/>
            <person name="Tang P."/>
            <person name="Hegemann P."/>
            <person name="Fromm H."/>
            <person name="Raoult D."/>
            <person name="Greub G."/>
            <person name="Miranda-Saavedra D."/>
            <person name="Chen N."/>
            <person name="Nash P."/>
            <person name="Ginger M.L."/>
            <person name="Horn M."/>
            <person name="Schaap P."/>
            <person name="Caler L."/>
            <person name="Loftus B."/>
        </authorList>
    </citation>
    <scope>NUCLEOTIDE SEQUENCE [LARGE SCALE GENOMIC DNA]</scope>
    <source>
        <strain evidence="17 18">Neff</strain>
    </source>
</reference>
<feature type="binding site" evidence="15">
    <location>
        <position position="453"/>
    </location>
    <ligand>
        <name>substrate</name>
    </ligand>
</feature>
<dbReference type="InterPro" id="IPR014732">
    <property type="entry name" value="OMPdecase"/>
</dbReference>
<dbReference type="STRING" id="1257118.L8H501"/>
<dbReference type="Proteomes" id="UP000011083">
    <property type="component" value="Unassembled WGS sequence"/>
</dbReference>
<dbReference type="NCBIfam" id="TIGR00336">
    <property type="entry name" value="pyrE"/>
    <property type="match status" value="1"/>
</dbReference>
<dbReference type="GeneID" id="14920311"/>
<dbReference type="PANTHER" id="PTHR19278:SF9">
    <property type="entry name" value="URIDINE 5'-MONOPHOSPHATE SYNTHASE"/>
    <property type="match status" value="1"/>
</dbReference>
<keyword evidence="10" id="KW-0210">Decarboxylase</keyword>
<dbReference type="VEuPathDB" id="AmoebaDB:ACA1_269680"/>
<dbReference type="EMBL" id="KB007933">
    <property type="protein sequence ID" value="ELR19526.1"/>
    <property type="molecule type" value="Genomic_DNA"/>
</dbReference>
<dbReference type="SUPFAM" id="SSF51366">
    <property type="entry name" value="Ribulose-phoshate binding barrel"/>
    <property type="match status" value="1"/>
</dbReference>
<feature type="active site" description="For OMPdecase activity" evidence="14">
    <location>
        <position position="336"/>
    </location>
</feature>
<organism evidence="17 18">
    <name type="scientific">Acanthamoeba castellanii (strain ATCC 30010 / Neff)</name>
    <dbReference type="NCBI Taxonomy" id="1257118"/>
    <lineage>
        <taxon>Eukaryota</taxon>
        <taxon>Amoebozoa</taxon>
        <taxon>Discosea</taxon>
        <taxon>Longamoebia</taxon>
        <taxon>Centramoebida</taxon>
        <taxon>Acanthamoebidae</taxon>
        <taxon>Acanthamoeba</taxon>
    </lineage>
</organism>
<evidence type="ECO:0000256" key="15">
    <source>
        <dbReference type="PIRSR" id="PIRSR614732-2"/>
    </source>
</evidence>
<feature type="domain" description="Orotidine 5'-phosphate decarboxylase" evidence="16">
    <location>
        <begin position="277"/>
        <end position="481"/>
    </location>
</feature>
<feature type="binding site" evidence="15">
    <location>
        <position position="463"/>
    </location>
    <ligand>
        <name>substrate</name>
    </ligand>
</feature>
<evidence type="ECO:0000256" key="12">
    <source>
        <dbReference type="ARBA" id="ARBA00023239"/>
    </source>
</evidence>
<dbReference type="InterPro" id="IPR029057">
    <property type="entry name" value="PRTase-like"/>
</dbReference>
<protein>
    <recommendedName>
        <fullName evidence="7">Uridine 5'-monophosphate synthase</fullName>
        <ecNumber evidence="5">2.4.2.10</ecNumber>
        <ecNumber evidence="6">4.1.1.23</ecNumber>
    </recommendedName>
</protein>
<dbReference type="KEGG" id="acan:ACA1_269680"/>
<comment type="similarity">
    <text evidence="3">In the N-terminal section; belongs to the purine/pyrimidine phosphoribosyltransferase family.</text>
</comment>
<dbReference type="CDD" id="cd04725">
    <property type="entry name" value="OMP_decarboxylase_like"/>
    <property type="match status" value="1"/>
</dbReference>
<feature type="active site" description="For OMPdecase activity" evidence="14">
    <location>
        <position position="338"/>
    </location>
</feature>
<evidence type="ECO:0000256" key="8">
    <source>
        <dbReference type="ARBA" id="ARBA00022676"/>
    </source>
</evidence>
<dbReference type="FunFam" id="3.40.50.2020:FF:000025">
    <property type="entry name" value="Uridine monophosphate synthetase"/>
    <property type="match status" value="1"/>
</dbReference>
<comment type="pathway">
    <text evidence="2">Pyrimidine metabolism; UMP biosynthesis via de novo pathway; UMP from orotate: step 1/2.</text>
</comment>
<dbReference type="EC" id="2.4.2.10" evidence="5"/>
<dbReference type="SUPFAM" id="SSF53271">
    <property type="entry name" value="PRTase-like"/>
    <property type="match status" value="1"/>
</dbReference>